<name>A0A8S1XXD0_9CILI</name>
<dbReference type="PANTHER" id="PTHR19920">
    <property type="entry name" value="WD40 PROTEIN CIAO1"/>
    <property type="match status" value="1"/>
</dbReference>
<dbReference type="InterPro" id="IPR001680">
    <property type="entry name" value="WD40_rpt"/>
</dbReference>
<evidence type="ECO:0000313" key="3">
    <source>
        <dbReference type="Proteomes" id="UP000689195"/>
    </source>
</evidence>
<comment type="caution">
    <text evidence="2">The sequence shown here is derived from an EMBL/GenBank/DDBJ whole genome shotgun (WGS) entry which is preliminary data.</text>
</comment>
<dbReference type="GO" id="GO:0016226">
    <property type="term" value="P:iron-sulfur cluster assembly"/>
    <property type="evidence" value="ECO:0007669"/>
    <property type="project" value="TreeGrafter"/>
</dbReference>
<dbReference type="PROSITE" id="PS50294">
    <property type="entry name" value="WD_REPEATS_REGION"/>
    <property type="match status" value="2"/>
</dbReference>
<feature type="repeat" description="WD" evidence="1">
    <location>
        <begin position="290"/>
        <end position="322"/>
    </location>
</feature>
<dbReference type="EMBL" id="CAJJDO010000137">
    <property type="protein sequence ID" value="CAD8204324.1"/>
    <property type="molecule type" value="Genomic_DNA"/>
</dbReference>
<proteinExistence type="predicted"/>
<evidence type="ECO:0000313" key="2">
    <source>
        <dbReference type="EMBL" id="CAD8204324.1"/>
    </source>
</evidence>
<dbReference type="Proteomes" id="UP000689195">
    <property type="component" value="Unassembled WGS sequence"/>
</dbReference>
<protein>
    <submittedName>
        <fullName evidence="2">Uncharacterized protein</fullName>
    </submittedName>
</protein>
<reference evidence="2" key="1">
    <citation type="submission" date="2021-01" db="EMBL/GenBank/DDBJ databases">
        <authorList>
            <consortium name="Genoscope - CEA"/>
            <person name="William W."/>
        </authorList>
    </citation>
    <scope>NUCLEOTIDE SEQUENCE</scope>
</reference>
<dbReference type="SMART" id="SM00320">
    <property type="entry name" value="WD40"/>
    <property type="match status" value="4"/>
</dbReference>
<keyword evidence="3" id="KW-1185">Reference proteome</keyword>
<accession>A0A8S1XXD0</accession>
<gene>
    <name evidence="2" type="ORF">PPENT_87.1.T1370005</name>
</gene>
<keyword evidence="1" id="KW-0853">WD repeat</keyword>
<dbReference type="Pfam" id="PF00400">
    <property type="entry name" value="WD40"/>
    <property type="match status" value="3"/>
</dbReference>
<organism evidence="2 3">
    <name type="scientific">Paramecium pentaurelia</name>
    <dbReference type="NCBI Taxonomy" id="43138"/>
    <lineage>
        <taxon>Eukaryota</taxon>
        <taxon>Sar</taxon>
        <taxon>Alveolata</taxon>
        <taxon>Ciliophora</taxon>
        <taxon>Intramacronucleata</taxon>
        <taxon>Oligohymenophorea</taxon>
        <taxon>Peniculida</taxon>
        <taxon>Parameciidae</taxon>
        <taxon>Paramecium</taxon>
    </lineage>
</organism>
<dbReference type="PROSITE" id="PS50082">
    <property type="entry name" value="WD_REPEATS_2"/>
    <property type="match status" value="2"/>
</dbReference>
<dbReference type="PANTHER" id="PTHR19920:SF0">
    <property type="entry name" value="CYTOSOLIC IRON-SULFUR PROTEIN ASSEMBLY PROTEIN CIAO1-RELATED"/>
    <property type="match status" value="1"/>
</dbReference>
<dbReference type="GO" id="GO:0097361">
    <property type="term" value="C:cytosolic [4Fe-4S] assembly targeting complex"/>
    <property type="evidence" value="ECO:0007669"/>
    <property type="project" value="TreeGrafter"/>
</dbReference>
<dbReference type="AlphaFoldDB" id="A0A8S1XXD0"/>
<dbReference type="OrthoDB" id="406844at2759"/>
<feature type="repeat" description="WD" evidence="1">
    <location>
        <begin position="335"/>
        <end position="366"/>
    </location>
</feature>
<evidence type="ECO:0000256" key="1">
    <source>
        <dbReference type="PROSITE-ProRule" id="PRU00221"/>
    </source>
</evidence>
<sequence>MLKPKMIENQKEFQCSKGHNLPVITVALDPKLPRDQRLLCTECLDDTDQDAKMVGLKKIISLIEENQVKKMEKVENIITNQLKLVESLHGIVDQMKSYVIQQLNQLITIMMDWIQNLKQQGSQYSQYSFYEELEIMFINQNKTDDHLQLFIKDIQKTNICWTSKFNPKLEQFNQFEQYNKCKELLSCLLLGSQNFNQSEQKQVINIEQNKEIECLNSKLNIKEQQTIQSTHSINLKPFNYQIIQQSSISQSDWCYAIAFDNDCSTLVAGCYSKIKVYEFKQGIIKEIQTLNEHKDFVYTLNFMKKSKQFISGSVDKSIRIWKQNQNYLWSSLQILNGHNGVITCLVLNINEDLIISGSYDNTIKFWIKKNEWLCQQTITDHSRSVYGLSLNQQQNRIVSCGNDKLILIIENQGQNTEWKVIQKININNCGYRVCFIDNNMFTLSQRDQEQISVFEMNNINKQFTKTRDITIKCGSDGECLFPQQYINSKCILLSKNGEYVNLIRKKQNGEFLTEQSIHFGTNYLFGGMSEDGQYLITWDKQSHQIQIRKYHEL</sequence>